<dbReference type="EMBL" id="JARK01000140">
    <property type="protein sequence ID" value="EYC42180.1"/>
    <property type="molecule type" value="Genomic_DNA"/>
</dbReference>
<name>A0A016WR96_9BILA</name>
<keyword evidence="3" id="KW-1185">Reference proteome</keyword>
<reference evidence="3" key="1">
    <citation type="journal article" date="2015" name="Nat. Genet.">
        <title>The genome and transcriptome of the zoonotic hookworm Ancylostoma ceylanicum identify infection-specific gene families.</title>
        <authorList>
            <person name="Schwarz E.M."/>
            <person name="Hu Y."/>
            <person name="Antoshechkin I."/>
            <person name="Miller M.M."/>
            <person name="Sternberg P.W."/>
            <person name="Aroian R.V."/>
        </authorList>
    </citation>
    <scope>NUCLEOTIDE SEQUENCE</scope>
    <source>
        <strain evidence="3">HY135</strain>
    </source>
</reference>
<protein>
    <submittedName>
        <fullName evidence="2">Uncharacterized protein</fullName>
    </submittedName>
</protein>
<accession>A0A016WR96</accession>
<gene>
    <name evidence="2" type="primary">Acey_s0540.g3158</name>
    <name evidence="2" type="ORF">Y032_0540g3158</name>
</gene>
<feature type="region of interest" description="Disordered" evidence="1">
    <location>
        <begin position="46"/>
        <end position="67"/>
    </location>
</feature>
<sequence length="67" mass="7724">MHRQPIQVIFFYELLFSTSASNRGDYIIIAFGPVFATHLTMNHRLSPSVSEDTSPQRHLPTRRPPGW</sequence>
<proteinExistence type="predicted"/>
<comment type="caution">
    <text evidence="2">The sequence shown here is derived from an EMBL/GenBank/DDBJ whole genome shotgun (WGS) entry which is preliminary data.</text>
</comment>
<organism evidence="2 3">
    <name type="scientific">Ancylostoma ceylanicum</name>
    <dbReference type="NCBI Taxonomy" id="53326"/>
    <lineage>
        <taxon>Eukaryota</taxon>
        <taxon>Metazoa</taxon>
        <taxon>Ecdysozoa</taxon>
        <taxon>Nematoda</taxon>
        <taxon>Chromadorea</taxon>
        <taxon>Rhabditida</taxon>
        <taxon>Rhabditina</taxon>
        <taxon>Rhabditomorpha</taxon>
        <taxon>Strongyloidea</taxon>
        <taxon>Ancylostomatidae</taxon>
        <taxon>Ancylostomatinae</taxon>
        <taxon>Ancylostoma</taxon>
    </lineage>
</organism>
<dbReference type="Proteomes" id="UP000024635">
    <property type="component" value="Unassembled WGS sequence"/>
</dbReference>
<evidence type="ECO:0000313" key="3">
    <source>
        <dbReference type="Proteomes" id="UP000024635"/>
    </source>
</evidence>
<evidence type="ECO:0000313" key="2">
    <source>
        <dbReference type="EMBL" id="EYC42180.1"/>
    </source>
</evidence>
<dbReference type="AlphaFoldDB" id="A0A016WR96"/>
<evidence type="ECO:0000256" key="1">
    <source>
        <dbReference type="SAM" id="MobiDB-lite"/>
    </source>
</evidence>